<dbReference type="AlphaFoldDB" id="A0A4D7K8P9"/>
<evidence type="ECO:0000259" key="1">
    <source>
        <dbReference type="PROSITE" id="PS51662"/>
    </source>
</evidence>
<sequence>MIKTHTRIYLFAGWILLIITSLMSCGKSNGANITEEKVSDSISTRLKPTYVTDTVKHDTDDPAIWINQEAPSKSLIIGTDKGGEAGDGGLFVFDLKGNLDTIKTVTGIQRPNNVDIAYGLEYVGNELDIAVTTERYTNKIRVFSLPEMKPIDKGGIPVFEGDTLKDPMGIALYTNPETKEIYAIVGRKSGPKNDYLWQYKLSVNDSGVVKGKLVRKFGQFSGVKEIEAIAVDNELGFVYYSDENVGVRKYYAHPDSSNTELALFATEGIKDDHEGISIYKKGDKTGYLILSDQQAGRFIVFPREGTLSDPHNHKKICAIPTMNLESDGNEVTSVAVNEEFQNGFFVAMSDDKTFQIYDWKDFQKVIDLAINENTEVQ</sequence>
<feature type="domain" description="BPP" evidence="1">
    <location>
        <begin position="36"/>
        <end position="366"/>
    </location>
</feature>
<organism evidence="2 3">
    <name type="scientific">Mangrovivirga cuniculi</name>
    <dbReference type="NCBI Taxonomy" id="2715131"/>
    <lineage>
        <taxon>Bacteria</taxon>
        <taxon>Pseudomonadati</taxon>
        <taxon>Bacteroidota</taxon>
        <taxon>Cytophagia</taxon>
        <taxon>Cytophagales</taxon>
        <taxon>Mangrovivirgaceae</taxon>
        <taxon>Mangrovivirga</taxon>
    </lineage>
</organism>
<accession>A0A4D7K8P9</accession>
<proteinExistence type="predicted"/>
<dbReference type="InterPro" id="IPR011042">
    <property type="entry name" value="6-blade_b-propeller_TolB-like"/>
</dbReference>
<dbReference type="Pfam" id="PF02333">
    <property type="entry name" value="Phytase"/>
    <property type="match status" value="1"/>
</dbReference>
<dbReference type="Gene3D" id="2.120.10.30">
    <property type="entry name" value="TolB, C-terminal domain"/>
    <property type="match status" value="1"/>
</dbReference>
<reference evidence="2 3" key="1">
    <citation type="submission" date="2018-04" db="EMBL/GenBank/DDBJ databases">
        <title>Complete genome uncultured novel isolate.</title>
        <authorList>
            <person name="Merlino G."/>
        </authorList>
    </citation>
    <scope>NUCLEOTIDE SEQUENCE [LARGE SCALE GENOMIC DNA]</scope>
    <source>
        <strain evidence="3">R1DC9</strain>
    </source>
</reference>
<dbReference type="SUPFAM" id="SSF50956">
    <property type="entry name" value="Thermostable phytase (3-phytase)"/>
    <property type="match status" value="1"/>
</dbReference>
<dbReference type="Proteomes" id="UP000298616">
    <property type="component" value="Chromosome"/>
</dbReference>
<protein>
    <submittedName>
        <fullName evidence="2">3-phytase</fullName>
    </submittedName>
</protein>
<dbReference type="OrthoDB" id="8696437at2"/>
<dbReference type="PROSITE" id="PS51662">
    <property type="entry name" value="BP_PHYTASE"/>
    <property type="match status" value="1"/>
</dbReference>
<gene>
    <name evidence="2" type="ORF">DCC35_14875</name>
</gene>
<dbReference type="KEGG" id="fpf:DCC35_14875"/>
<dbReference type="PROSITE" id="PS51257">
    <property type="entry name" value="PROKAR_LIPOPROTEIN"/>
    <property type="match status" value="1"/>
</dbReference>
<name>A0A4D7K8P9_9BACT</name>
<evidence type="ECO:0000313" key="3">
    <source>
        <dbReference type="Proteomes" id="UP000298616"/>
    </source>
</evidence>
<dbReference type="GO" id="GO:0016158">
    <property type="term" value="F:inositol hexakisphosphate 3-phosphatase activity"/>
    <property type="evidence" value="ECO:0007669"/>
    <property type="project" value="InterPro"/>
</dbReference>
<evidence type="ECO:0000313" key="2">
    <source>
        <dbReference type="EMBL" id="QCK17094.1"/>
    </source>
</evidence>
<keyword evidence="3" id="KW-1185">Reference proteome</keyword>
<dbReference type="EMBL" id="CP028923">
    <property type="protein sequence ID" value="QCK17094.1"/>
    <property type="molecule type" value="Genomic_DNA"/>
</dbReference>
<dbReference type="InterPro" id="IPR003431">
    <property type="entry name" value="B-propeller_Phytase"/>
</dbReference>